<gene>
    <name evidence="2" type="ORF">PECAL_5P16500</name>
</gene>
<feature type="transmembrane region" description="Helical" evidence="1">
    <location>
        <begin position="208"/>
        <end position="228"/>
    </location>
</feature>
<keyword evidence="3" id="KW-1185">Reference proteome</keyword>
<feature type="transmembrane region" description="Helical" evidence="1">
    <location>
        <begin position="240"/>
        <end position="258"/>
    </location>
</feature>
<accession>A0A8J2SVF9</accession>
<evidence type="ECO:0000256" key="1">
    <source>
        <dbReference type="SAM" id="Phobius"/>
    </source>
</evidence>
<dbReference type="Proteomes" id="UP000789595">
    <property type="component" value="Unassembled WGS sequence"/>
</dbReference>
<evidence type="ECO:0000313" key="2">
    <source>
        <dbReference type="EMBL" id="CAH0377070.1"/>
    </source>
</evidence>
<keyword evidence="1" id="KW-0472">Membrane</keyword>
<feature type="transmembrane region" description="Helical" evidence="1">
    <location>
        <begin position="121"/>
        <end position="139"/>
    </location>
</feature>
<dbReference type="OrthoDB" id="10467840at2759"/>
<feature type="transmembrane region" description="Helical" evidence="1">
    <location>
        <begin position="20"/>
        <end position="40"/>
    </location>
</feature>
<proteinExistence type="predicted"/>
<protein>
    <submittedName>
        <fullName evidence="2">Uncharacterized protein</fullName>
    </submittedName>
</protein>
<keyword evidence="1" id="KW-0812">Transmembrane</keyword>
<comment type="caution">
    <text evidence="2">The sequence shown here is derived from an EMBL/GenBank/DDBJ whole genome shotgun (WGS) entry which is preliminary data.</text>
</comment>
<organism evidence="2 3">
    <name type="scientific">Pelagomonas calceolata</name>
    <dbReference type="NCBI Taxonomy" id="35677"/>
    <lineage>
        <taxon>Eukaryota</taxon>
        <taxon>Sar</taxon>
        <taxon>Stramenopiles</taxon>
        <taxon>Ochrophyta</taxon>
        <taxon>Pelagophyceae</taxon>
        <taxon>Pelagomonadales</taxon>
        <taxon>Pelagomonadaceae</taxon>
        <taxon>Pelagomonas</taxon>
    </lineage>
</organism>
<dbReference type="AlphaFoldDB" id="A0A8J2SVF9"/>
<keyword evidence="1" id="KW-1133">Transmembrane helix</keyword>
<name>A0A8J2SVF9_9STRA</name>
<sequence>MPSALELAGSAHRATSPAFKLHAMLACLQIALVTWICRAADIWRSKRTSEQFPGHLGPSVFIAAIGVSALTAEWPWRTRAAIEGKLSMWGGGSYVAGEAVNRLLEGVHSQSALKHYLRHGLHAWMSLFVFCLGLAFLQASKLEGAAGARLARAPHAWFASAWGWFIWAHKQPNNFGVAMHACTSIWIAMGALLRVFGERNRPPREAGACYVFAAYAFFGGQMGLTLTAEASHVDVGAYVVIWHILPCCWLLAYVRLFLARAPADGYGAVATLDDEAPGIDPDDRPASRGSIML</sequence>
<evidence type="ECO:0000313" key="3">
    <source>
        <dbReference type="Proteomes" id="UP000789595"/>
    </source>
</evidence>
<reference evidence="2" key="1">
    <citation type="submission" date="2021-11" db="EMBL/GenBank/DDBJ databases">
        <authorList>
            <consortium name="Genoscope - CEA"/>
            <person name="William W."/>
        </authorList>
    </citation>
    <scope>NUCLEOTIDE SEQUENCE</scope>
</reference>
<feature type="transmembrane region" description="Helical" evidence="1">
    <location>
        <begin position="175"/>
        <end position="196"/>
    </location>
</feature>
<dbReference type="EMBL" id="CAKKNE010000005">
    <property type="protein sequence ID" value="CAH0377070.1"/>
    <property type="molecule type" value="Genomic_DNA"/>
</dbReference>